<feature type="region of interest" description="Disordered" evidence="1">
    <location>
        <begin position="112"/>
        <end position="157"/>
    </location>
</feature>
<dbReference type="RefSeq" id="XP_047766873.1">
    <property type="nucleotide sequence ID" value="XM_047911620.1"/>
</dbReference>
<dbReference type="Proteomes" id="UP000756132">
    <property type="component" value="Chromosome 10"/>
</dbReference>
<feature type="region of interest" description="Disordered" evidence="1">
    <location>
        <begin position="183"/>
        <end position="211"/>
    </location>
</feature>
<proteinExistence type="predicted"/>
<keyword evidence="3" id="KW-1185">Reference proteome</keyword>
<sequence length="290" mass="32004">MDAKQEVRQHAGAKTVERDIGVLAVNLLAFRVGHMAEQWTSDLGVLDELCEELCEVFEARQDDDELKEICIELLAKENLPRPRGWYAQPGFLDEQVRAREAQHEAVVQLLLTTPQEMESGSEVTSDPEEEFDSADEPDPEPDLKPVDAPDEPAPGPNAIAMPIRSGFGQRGLKPPAINVSAANSFSPGAREPATPWTPSAETLESRKRGDGYSTQYNEVMRKKSWRPGGQEGPRASILGRAGVTSRSWQSAWACGRQRWPQSQPQSKFHGNCLLTRSDNGGRRDCGCVAR</sequence>
<gene>
    <name evidence="2" type="ORF">CLAFUR5_12472</name>
</gene>
<protein>
    <submittedName>
        <fullName evidence="2">Uncharacterized protein</fullName>
    </submittedName>
</protein>
<dbReference type="KEGG" id="ffu:CLAFUR5_12472"/>
<dbReference type="EMBL" id="CP090172">
    <property type="protein sequence ID" value="UJO22507.1"/>
    <property type="molecule type" value="Genomic_DNA"/>
</dbReference>
<reference evidence="2" key="1">
    <citation type="submission" date="2021-12" db="EMBL/GenBank/DDBJ databases">
        <authorList>
            <person name="Zaccaron A."/>
            <person name="Stergiopoulos I."/>
        </authorList>
    </citation>
    <scope>NUCLEOTIDE SEQUENCE</scope>
    <source>
        <strain evidence="2">Race5_Kim</strain>
    </source>
</reference>
<evidence type="ECO:0000313" key="3">
    <source>
        <dbReference type="Proteomes" id="UP000756132"/>
    </source>
</evidence>
<evidence type="ECO:0000313" key="2">
    <source>
        <dbReference type="EMBL" id="UJO22507.1"/>
    </source>
</evidence>
<reference evidence="2" key="2">
    <citation type="journal article" date="2022" name="Microb. Genom.">
        <title>A chromosome-scale genome assembly of the tomato pathogen Cladosporium fulvum reveals a compartmentalized genome architecture and the presence of a dispensable chromosome.</title>
        <authorList>
            <person name="Zaccaron A.Z."/>
            <person name="Chen L.H."/>
            <person name="Samaras A."/>
            <person name="Stergiopoulos I."/>
        </authorList>
    </citation>
    <scope>NUCLEOTIDE SEQUENCE</scope>
    <source>
        <strain evidence="2">Race5_Kim</strain>
    </source>
</reference>
<feature type="compositionally biased region" description="Polar residues" evidence="1">
    <location>
        <begin position="112"/>
        <end position="124"/>
    </location>
</feature>
<name>A0A9Q8PHH0_PASFU</name>
<feature type="compositionally biased region" description="Acidic residues" evidence="1">
    <location>
        <begin position="125"/>
        <end position="140"/>
    </location>
</feature>
<organism evidence="2 3">
    <name type="scientific">Passalora fulva</name>
    <name type="common">Tomato leaf mold</name>
    <name type="synonym">Cladosporium fulvum</name>
    <dbReference type="NCBI Taxonomy" id="5499"/>
    <lineage>
        <taxon>Eukaryota</taxon>
        <taxon>Fungi</taxon>
        <taxon>Dikarya</taxon>
        <taxon>Ascomycota</taxon>
        <taxon>Pezizomycotina</taxon>
        <taxon>Dothideomycetes</taxon>
        <taxon>Dothideomycetidae</taxon>
        <taxon>Mycosphaerellales</taxon>
        <taxon>Mycosphaerellaceae</taxon>
        <taxon>Fulvia</taxon>
    </lineage>
</organism>
<evidence type="ECO:0000256" key="1">
    <source>
        <dbReference type="SAM" id="MobiDB-lite"/>
    </source>
</evidence>
<dbReference type="GeneID" id="71992350"/>
<dbReference type="AlphaFoldDB" id="A0A9Q8PHH0"/>
<accession>A0A9Q8PHH0</accession>